<evidence type="ECO:0000313" key="11">
    <source>
        <dbReference type="EMBL" id="REG00711.1"/>
    </source>
</evidence>
<keyword evidence="4 9" id="KW-0274">FAD</keyword>
<evidence type="ECO:0000256" key="5">
    <source>
        <dbReference type="ARBA" id="ARBA00023002"/>
    </source>
</evidence>
<protein>
    <recommendedName>
        <fullName evidence="7">D-amino-acid oxidase</fullName>
        <ecNumber evidence="6">1.4.3.3</ecNumber>
    </recommendedName>
</protein>
<dbReference type="GO" id="GO:0005737">
    <property type="term" value="C:cytoplasm"/>
    <property type="evidence" value="ECO:0007669"/>
    <property type="project" value="TreeGrafter"/>
</dbReference>
<dbReference type="GO" id="GO:0019478">
    <property type="term" value="P:D-amino acid catabolic process"/>
    <property type="evidence" value="ECO:0007669"/>
    <property type="project" value="TreeGrafter"/>
</dbReference>
<dbReference type="InterPro" id="IPR023209">
    <property type="entry name" value="DAO"/>
</dbReference>
<feature type="binding site" evidence="9">
    <location>
        <position position="156"/>
    </location>
    <ligand>
        <name>FAD</name>
        <dbReference type="ChEBI" id="CHEBI:57692"/>
    </ligand>
</feature>
<feature type="binding site" evidence="9">
    <location>
        <position position="170"/>
    </location>
    <ligand>
        <name>FAD</name>
        <dbReference type="ChEBI" id="CHEBI:57692"/>
    </ligand>
</feature>
<feature type="domain" description="FAD dependent oxidoreductase" evidence="10">
    <location>
        <begin position="5"/>
        <end position="310"/>
    </location>
</feature>
<evidence type="ECO:0000256" key="7">
    <source>
        <dbReference type="ARBA" id="ARBA00039751"/>
    </source>
</evidence>
<dbReference type="PIRSF" id="PIRSF000189">
    <property type="entry name" value="D-aa_oxidase"/>
    <property type="match status" value="1"/>
</dbReference>
<dbReference type="PANTHER" id="PTHR11530">
    <property type="entry name" value="D-AMINO ACID OXIDASE"/>
    <property type="match status" value="1"/>
</dbReference>
<name>A0A3E0A326_9ACTN</name>
<dbReference type="Proteomes" id="UP000256913">
    <property type="component" value="Unassembled WGS sequence"/>
</dbReference>
<dbReference type="GO" id="GO:0071949">
    <property type="term" value="F:FAD binding"/>
    <property type="evidence" value="ECO:0007669"/>
    <property type="project" value="InterPro"/>
</dbReference>
<dbReference type="SUPFAM" id="SSF54373">
    <property type="entry name" value="FAD-linked reductases, C-terminal domain"/>
    <property type="match status" value="1"/>
</dbReference>
<evidence type="ECO:0000256" key="3">
    <source>
        <dbReference type="ARBA" id="ARBA00022630"/>
    </source>
</evidence>
<dbReference type="EMBL" id="QUMQ01000001">
    <property type="protein sequence ID" value="REG00711.1"/>
    <property type="molecule type" value="Genomic_DNA"/>
</dbReference>
<feature type="binding site" evidence="9">
    <location>
        <position position="268"/>
    </location>
    <ligand>
        <name>D-dopa</name>
        <dbReference type="ChEBI" id="CHEBI:149689"/>
    </ligand>
</feature>
<dbReference type="InterPro" id="IPR006181">
    <property type="entry name" value="D-amino_acid_oxidase_CS"/>
</dbReference>
<reference evidence="11 12" key="1">
    <citation type="submission" date="2018-08" db="EMBL/GenBank/DDBJ databases">
        <title>Sequencing the genomes of 1000 actinobacteria strains.</title>
        <authorList>
            <person name="Klenk H.-P."/>
        </authorList>
    </citation>
    <scope>NUCLEOTIDE SEQUENCE [LARGE SCALE GENOMIC DNA]</scope>
    <source>
        <strain evidence="11 12">DSM 44099</strain>
    </source>
</reference>
<dbReference type="RefSeq" id="WP_116072428.1">
    <property type="nucleotide sequence ID" value="NZ_BONB01000009.1"/>
</dbReference>
<evidence type="ECO:0000256" key="1">
    <source>
        <dbReference type="ARBA" id="ARBA00001974"/>
    </source>
</evidence>
<accession>A0A3E0A326</accession>
<dbReference type="Gene3D" id="3.40.50.720">
    <property type="entry name" value="NAD(P)-binding Rossmann-like Domain"/>
    <property type="match status" value="1"/>
</dbReference>
<dbReference type="OrthoDB" id="246701at2"/>
<keyword evidence="3" id="KW-0285">Flavoprotein</keyword>
<comment type="similarity">
    <text evidence="2">Belongs to the DAMOX/DASOX family.</text>
</comment>
<comment type="cofactor">
    <cofactor evidence="1 9">
        <name>FAD</name>
        <dbReference type="ChEBI" id="CHEBI:57692"/>
    </cofactor>
</comment>
<dbReference type="EC" id="1.4.3.3" evidence="6"/>
<gene>
    <name evidence="11" type="ORF">DFJ67_6768</name>
</gene>
<feature type="binding site" evidence="9">
    <location>
        <position position="295"/>
    </location>
    <ligand>
        <name>D-dopa</name>
        <dbReference type="ChEBI" id="CHEBI:149689"/>
    </ligand>
</feature>
<dbReference type="InterPro" id="IPR006076">
    <property type="entry name" value="FAD-dep_OxRdtase"/>
</dbReference>
<evidence type="ECO:0000313" key="12">
    <source>
        <dbReference type="Proteomes" id="UP000256913"/>
    </source>
</evidence>
<organism evidence="11 12">
    <name type="scientific">Asanoa ferruginea</name>
    <dbReference type="NCBI Taxonomy" id="53367"/>
    <lineage>
        <taxon>Bacteria</taxon>
        <taxon>Bacillati</taxon>
        <taxon>Actinomycetota</taxon>
        <taxon>Actinomycetes</taxon>
        <taxon>Micromonosporales</taxon>
        <taxon>Micromonosporaceae</taxon>
        <taxon>Asanoa</taxon>
    </lineage>
</organism>
<dbReference type="PROSITE" id="PS00677">
    <property type="entry name" value="DAO"/>
    <property type="match status" value="1"/>
</dbReference>
<dbReference type="GO" id="GO:0003884">
    <property type="term" value="F:D-amino-acid oxidase activity"/>
    <property type="evidence" value="ECO:0007669"/>
    <property type="project" value="UniProtKB-EC"/>
</dbReference>
<sequence>MDDEVVVVGAGVSGLTTAVVLAESGVPTRVLTDRPTRETTSMVAGALWGPSFQPPFDKTLEWTAQSLDDFQRLATDPTTGVRIANVLTVGDALPDGDLPPQVTMISGLRAATSDELPPGFAAGSWGRMPVVDMPTYLGHLERRLAAAGVHIDHTRVTDLADAGERVVNCTGLGARDLAGDDTLRPVFGQHVILTNPGLDDAFMELGRDAEWTSFMPHPERVVCGGIRIPDRYDLTPDDDLTARILERCRRVEPRLRDATVIETVTGLRPDRPSVRVTVEWRDDRTLIVHNYGHSGTGVSLSWGCARESARLITGS</sequence>
<feature type="binding site" evidence="9">
    <location>
        <begin position="40"/>
        <end position="41"/>
    </location>
    <ligand>
        <name>FAD</name>
        <dbReference type="ChEBI" id="CHEBI:57692"/>
    </ligand>
</feature>
<evidence type="ECO:0000256" key="2">
    <source>
        <dbReference type="ARBA" id="ARBA00006730"/>
    </source>
</evidence>
<keyword evidence="5" id="KW-0560">Oxidoreductase</keyword>
<dbReference type="Gene3D" id="3.30.9.10">
    <property type="entry name" value="D-Amino Acid Oxidase, subunit A, domain 2"/>
    <property type="match status" value="1"/>
</dbReference>
<evidence type="ECO:0000259" key="10">
    <source>
        <dbReference type="Pfam" id="PF01266"/>
    </source>
</evidence>
<evidence type="ECO:0000256" key="9">
    <source>
        <dbReference type="PIRSR" id="PIRSR000189-1"/>
    </source>
</evidence>
<evidence type="ECO:0000256" key="4">
    <source>
        <dbReference type="ARBA" id="ARBA00022827"/>
    </source>
</evidence>
<evidence type="ECO:0000256" key="8">
    <source>
        <dbReference type="ARBA" id="ARBA00049547"/>
    </source>
</evidence>
<feature type="binding site" evidence="9">
    <location>
        <begin position="33"/>
        <end position="34"/>
    </location>
    <ligand>
        <name>FAD</name>
        <dbReference type="ChEBI" id="CHEBI:57692"/>
    </ligand>
</feature>
<dbReference type="AlphaFoldDB" id="A0A3E0A326"/>
<proteinExistence type="inferred from homology"/>
<keyword evidence="12" id="KW-1185">Reference proteome</keyword>
<evidence type="ECO:0000256" key="6">
    <source>
        <dbReference type="ARBA" id="ARBA00039101"/>
    </source>
</evidence>
<dbReference type="SUPFAM" id="SSF51971">
    <property type="entry name" value="Nucleotide-binding domain"/>
    <property type="match status" value="1"/>
</dbReference>
<comment type="catalytic activity">
    <reaction evidence="8">
        <text>a D-alpha-amino acid + O2 + H2O = a 2-oxocarboxylate + H2O2 + NH4(+)</text>
        <dbReference type="Rhea" id="RHEA:21816"/>
        <dbReference type="ChEBI" id="CHEBI:15377"/>
        <dbReference type="ChEBI" id="CHEBI:15379"/>
        <dbReference type="ChEBI" id="CHEBI:16240"/>
        <dbReference type="ChEBI" id="CHEBI:28938"/>
        <dbReference type="ChEBI" id="CHEBI:35179"/>
        <dbReference type="ChEBI" id="CHEBI:59871"/>
        <dbReference type="EC" id="1.4.3.3"/>
    </reaction>
    <physiologicalReaction direction="left-to-right" evidence="8">
        <dbReference type="Rhea" id="RHEA:21817"/>
    </physiologicalReaction>
</comment>
<dbReference type="PANTHER" id="PTHR11530:SF11">
    <property type="entry name" value="D-ASPARTATE OXIDASE"/>
    <property type="match status" value="1"/>
</dbReference>
<dbReference type="Pfam" id="PF01266">
    <property type="entry name" value="DAO"/>
    <property type="match status" value="1"/>
</dbReference>
<comment type="caution">
    <text evidence="11">The sequence shown here is derived from an EMBL/GenBank/DDBJ whole genome shotgun (WGS) entry which is preliminary data.</text>
</comment>